<comment type="caution">
    <text evidence="1">The sequence shown here is derived from an EMBL/GenBank/DDBJ whole genome shotgun (WGS) entry which is preliminary data.</text>
</comment>
<dbReference type="EMBL" id="QUAH01000004">
    <property type="protein sequence ID" value="RFT16355.1"/>
    <property type="molecule type" value="Genomic_DNA"/>
</dbReference>
<dbReference type="AlphaFoldDB" id="A0A3E2BNN9"/>
<gene>
    <name evidence="1" type="ORF">OP8BY_1959</name>
</gene>
<protein>
    <recommendedName>
        <fullName evidence="3">DUF4412 domain-containing protein</fullName>
    </recommendedName>
</protein>
<evidence type="ECO:0000313" key="2">
    <source>
        <dbReference type="Proteomes" id="UP000257323"/>
    </source>
</evidence>
<proteinExistence type="predicted"/>
<dbReference type="Proteomes" id="UP000257323">
    <property type="component" value="Unassembled WGS sequence"/>
</dbReference>
<sequence length="244" mass="27897">MKKLIVIILLSIVLITALSADVYIKTVTKADPINAMGQSIPARESISEQWISDDFYFVETGTQLAYLYDFRQNLIYMISHRTKSYLELRPPVNYTSLLPPELAPMAQALEQMTISVEPTGETKVINNIRCQGYRLQMTMMMYPVEINIWASTELPVNLKYFLDKVWPEFAKLELQASGQAVAELSKVKGLWISQESKAQIMGMEVKSRSEVVEISKKTPPRGIYTLPQDYRKKDRLEMADLQGF</sequence>
<reference evidence="1 2" key="1">
    <citation type="submission" date="2018-08" db="EMBL/GenBank/DDBJ databases">
        <title>Genome analysis of the thermophilic bacterium of the candidate phylum Aminicenantes from deep subsurface aquifer revealed its physiology and ecological role.</title>
        <authorList>
            <person name="Kadnikov V.V."/>
            <person name="Mardanov A.V."/>
            <person name="Beletsky A.V."/>
            <person name="Karnachuk O.V."/>
            <person name="Ravin N.V."/>
        </authorList>
    </citation>
    <scope>NUCLEOTIDE SEQUENCE [LARGE SCALE GENOMIC DNA]</scope>
    <source>
        <strain evidence="1">BY38</strain>
    </source>
</reference>
<evidence type="ECO:0000313" key="1">
    <source>
        <dbReference type="EMBL" id="RFT16355.1"/>
    </source>
</evidence>
<organism evidence="1 2">
    <name type="scientific">Candidatus Saccharicenans subterraneus</name>
    <dbReference type="NCBI Taxonomy" id="2508984"/>
    <lineage>
        <taxon>Bacteria</taxon>
        <taxon>Candidatus Aminicenantota</taxon>
        <taxon>Candidatus Aminicenantia</taxon>
        <taxon>Candidatus Aminicenantales</taxon>
        <taxon>Candidatus Saccharicenantaceae</taxon>
        <taxon>Candidatus Saccharicenans</taxon>
    </lineage>
</organism>
<evidence type="ECO:0008006" key="3">
    <source>
        <dbReference type="Google" id="ProtNLM"/>
    </source>
</evidence>
<name>A0A3E2BNN9_9BACT</name>
<accession>A0A3E2BNN9</accession>